<name>A0ABY0V8R9_9ACTO</name>
<keyword evidence="6" id="KW-1185">Reference proteome</keyword>
<dbReference type="InterPro" id="IPR050834">
    <property type="entry name" value="Glycosyltransf_2"/>
</dbReference>
<keyword evidence="2" id="KW-0328">Glycosyltransferase</keyword>
<feature type="domain" description="Glycosyltransferase 2-like" evidence="4">
    <location>
        <begin position="28"/>
        <end position="187"/>
    </location>
</feature>
<dbReference type="InterPro" id="IPR029044">
    <property type="entry name" value="Nucleotide-diphossugar_trans"/>
</dbReference>
<dbReference type="Proteomes" id="UP000198976">
    <property type="component" value="Chromosome I"/>
</dbReference>
<evidence type="ECO:0000313" key="5">
    <source>
        <dbReference type="EMBL" id="SDT98587.1"/>
    </source>
</evidence>
<protein>
    <submittedName>
        <fullName evidence="5">Glycosyltransferase, GT2 family</fullName>
    </submittedName>
</protein>
<dbReference type="InterPro" id="IPR001173">
    <property type="entry name" value="Glyco_trans_2-like"/>
</dbReference>
<dbReference type="SUPFAM" id="SSF53448">
    <property type="entry name" value="Nucleotide-diphospho-sugar transferases"/>
    <property type="match status" value="2"/>
</dbReference>
<evidence type="ECO:0000256" key="3">
    <source>
        <dbReference type="ARBA" id="ARBA00022679"/>
    </source>
</evidence>
<dbReference type="PANTHER" id="PTHR43685:SF5">
    <property type="entry name" value="GLYCOSYLTRANSFERASE EPSE-RELATED"/>
    <property type="match status" value="1"/>
</dbReference>
<dbReference type="EMBL" id="LT629792">
    <property type="protein sequence ID" value="SDT98587.1"/>
    <property type="molecule type" value="Genomic_DNA"/>
</dbReference>
<evidence type="ECO:0000259" key="4">
    <source>
        <dbReference type="Pfam" id="PF00535"/>
    </source>
</evidence>
<gene>
    <name evidence="5" type="ORF">SAMN04489714_1433</name>
</gene>
<sequence>MRPWARCPENPPTSPKMSAMTAPRIAAVVVAWNRAELLRETLGALAQQSRPLDDIIVVDNASTDDTPQAIQGSEAVTDTVTLPSNFGGAGGFAAGIARAVSRGADFVWIMDDDTVPHMDALERLLEARAEYPGEPAVMACRAEWFDGREHPMNKPRRRAFLRPVLHQHAEAADSYQIRTASFVAILLDVRAIREDGLPEAAYFLWNDDFEYTARLLRRRVGLYVDAARVEHRTKTFGNSTASPGARFVNEVRNKMWAFGRSQAFGPIERCAFMAMTTMRWVRLLATSPDRTQLWNYLKEGVEQANEEPSSTADVLSDTPVACEAAQLDRRASRQGQNGTSDLCERIQQEQADTSVAEGAASDETLPFSVLLPVYIKDNAAHFQRALQSVGADQSLAADEIVIVCDGPVSPEIDEILDSARHGRSPHLVADIPIKVVRLERNRGLSAALNAGLQHCSYDIVARADADDISVPERFARQLPVMEQGFDIVGAAIVEFSVDENGTGMIRRQPTHQHDIVSAFTFHDPFNHPAVVYRASAVKEVGGYQHLDLMEDYWLFARMVASGARVTNLSDVLVKYRVGAGAYQRRGGLRLLKSEVELQRRLRSHGITTRGQLVRNLAIRATYRIVPTGLRRAGYRLWRQLSQPQA</sequence>
<feature type="domain" description="Glycosyltransferase 2-like" evidence="4">
    <location>
        <begin position="368"/>
        <end position="512"/>
    </location>
</feature>
<dbReference type="Pfam" id="PF00535">
    <property type="entry name" value="Glycos_transf_2"/>
    <property type="match status" value="2"/>
</dbReference>
<accession>A0ABY0V8R9</accession>
<organism evidence="5 6">
    <name type="scientific">Schaalia radingae</name>
    <dbReference type="NCBI Taxonomy" id="131110"/>
    <lineage>
        <taxon>Bacteria</taxon>
        <taxon>Bacillati</taxon>
        <taxon>Actinomycetota</taxon>
        <taxon>Actinomycetes</taxon>
        <taxon>Actinomycetales</taxon>
        <taxon>Actinomycetaceae</taxon>
        <taxon>Schaalia</taxon>
    </lineage>
</organism>
<comment type="similarity">
    <text evidence="1">Belongs to the glycosyltransferase 2 family.</text>
</comment>
<reference evidence="5 6" key="1">
    <citation type="submission" date="2016-10" db="EMBL/GenBank/DDBJ databases">
        <authorList>
            <person name="Varghese N."/>
            <person name="Submissions S."/>
        </authorList>
    </citation>
    <scope>NUCLEOTIDE SEQUENCE [LARGE SCALE GENOMIC DNA]</scope>
    <source>
        <strain evidence="5 6">DSM 9169</strain>
    </source>
</reference>
<evidence type="ECO:0000313" key="6">
    <source>
        <dbReference type="Proteomes" id="UP000198976"/>
    </source>
</evidence>
<evidence type="ECO:0000256" key="1">
    <source>
        <dbReference type="ARBA" id="ARBA00006739"/>
    </source>
</evidence>
<dbReference type="Gene3D" id="3.90.550.10">
    <property type="entry name" value="Spore Coat Polysaccharide Biosynthesis Protein SpsA, Chain A"/>
    <property type="match status" value="2"/>
</dbReference>
<evidence type="ECO:0000256" key="2">
    <source>
        <dbReference type="ARBA" id="ARBA00022676"/>
    </source>
</evidence>
<dbReference type="PANTHER" id="PTHR43685">
    <property type="entry name" value="GLYCOSYLTRANSFERASE"/>
    <property type="match status" value="1"/>
</dbReference>
<proteinExistence type="inferred from homology"/>
<keyword evidence="3" id="KW-0808">Transferase</keyword>